<name>A0A7I7Z0E6_9MYCO</name>
<dbReference type="GO" id="GO:0003677">
    <property type="term" value="F:DNA binding"/>
    <property type="evidence" value="ECO:0007669"/>
    <property type="project" value="UniProtKB-KW"/>
</dbReference>
<dbReference type="PRINTS" id="PR00039">
    <property type="entry name" value="HTHLYSR"/>
</dbReference>
<dbReference type="AlphaFoldDB" id="A0A7I7Z0E6"/>
<evidence type="ECO:0000313" key="9">
    <source>
        <dbReference type="Proteomes" id="UP000467105"/>
    </source>
</evidence>
<dbReference type="InterPro" id="IPR036390">
    <property type="entry name" value="WH_DNA-bd_sf"/>
</dbReference>
<evidence type="ECO:0000256" key="1">
    <source>
        <dbReference type="ARBA" id="ARBA00009437"/>
    </source>
</evidence>
<dbReference type="GO" id="GO:0003700">
    <property type="term" value="F:DNA-binding transcription factor activity"/>
    <property type="evidence" value="ECO:0007669"/>
    <property type="project" value="InterPro"/>
</dbReference>
<dbReference type="InterPro" id="IPR000847">
    <property type="entry name" value="LysR_HTH_N"/>
</dbReference>
<evidence type="ECO:0000256" key="4">
    <source>
        <dbReference type="ARBA" id="ARBA00023163"/>
    </source>
</evidence>
<dbReference type="Gene3D" id="3.40.190.10">
    <property type="entry name" value="Periplasmic binding protein-like II"/>
    <property type="match status" value="2"/>
</dbReference>
<accession>A0A7I7Z0E6</accession>
<dbReference type="InterPro" id="IPR005119">
    <property type="entry name" value="LysR_subst-bd"/>
</dbReference>
<comment type="similarity">
    <text evidence="1">Belongs to the LysR transcriptional regulatory family.</text>
</comment>
<evidence type="ECO:0000256" key="2">
    <source>
        <dbReference type="ARBA" id="ARBA00023015"/>
    </source>
</evidence>
<dbReference type="Pfam" id="PF03466">
    <property type="entry name" value="LysR_substrate"/>
    <property type="match status" value="1"/>
</dbReference>
<reference evidence="8 9" key="1">
    <citation type="journal article" date="2019" name="Emerg. Microbes Infect.">
        <title>Comprehensive subspecies identification of 175 nontuberculous mycobacteria species based on 7547 genomic profiles.</title>
        <authorList>
            <person name="Matsumoto Y."/>
            <person name="Kinjo T."/>
            <person name="Motooka D."/>
            <person name="Nabeya D."/>
            <person name="Jung N."/>
            <person name="Uechi K."/>
            <person name="Horii T."/>
            <person name="Iida T."/>
            <person name="Fujita J."/>
            <person name="Nakamura S."/>
        </authorList>
    </citation>
    <scope>NUCLEOTIDE SEQUENCE [LARGE SCALE GENOMIC DNA]</scope>
    <source>
        <strain evidence="8 9">JCM 14742</strain>
    </source>
</reference>
<keyword evidence="9" id="KW-1185">Reference proteome</keyword>
<dbReference type="Pfam" id="PF00126">
    <property type="entry name" value="HTH_1"/>
    <property type="match status" value="1"/>
</dbReference>
<evidence type="ECO:0000256" key="3">
    <source>
        <dbReference type="ARBA" id="ARBA00023125"/>
    </source>
</evidence>
<dbReference type="Proteomes" id="UP000467105">
    <property type="component" value="Chromosome"/>
</dbReference>
<keyword evidence="4" id="KW-0804">Transcription</keyword>
<evidence type="ECO:0000259" key="7">
    <source>
        <dbReference type="PROSITE" id="PS50931"/>
    </source>
</evidence>
<sequence>MSLDIDHQSESDYGLVMAHVLDIAPLRSLVAVADCGGFHRAAAALHLSQSAVSQHLRRIEAVVGGTVVERSGRGIVFTDVGQKVLRHARTILAAHDTALDDLGATEQELLTIGATEHGADVMLAGLTSALRQRLPDRRVRFRLDRNVSLADSVERGLVDVAVMLDGAALNRTEASGMVRLQWISGRSCTAPARGPLPLVIFSEPCTLREPAFSILDKHAIAYEIAAECGDLSGLYAAVRSGLGVALLPMIGKLPDGLCPAEGLPPGNYASILVRGRAGIDPDILSTVDAAVHDVLAAAK</sequence>
<evidence type="ECO:0000256" key="6">
    <source>
        <dbReference type="ARBA" id="ARBA00056658"/>
    </source>
</evidence>
<dbReference type="SUPFAM" id="SSF53850">
    <property type="entry name" value="Periplasmic binding protein-like II"/>
    <property type="match status" value="1"/>
</dbReference>
<gene>
    <name evidence="8" type="ORF">MPRM_39750</name>
</gene>
<keyword evidence="2" id="KW-0805">Transcription regulation</keyword>
<evidence type="ECO:0000313" key="8">
    <source>
        <dbReference type="EMBL" id="BBZ46694.1"/>
    </source>
</evidence>
<evidence type="ECO:0000256" key="5">
    <source>
        <dbReference type="ARBA" id="ARBA00040885"/>
    </source>
</evidence>
<dbReference type="SUPFAM" id="SSF46785">
    <property type="entry name" value="Winged helix' DNA-binding domain"/>
    <property type="match status" value="1"/>
</dbReference>
<comment type="function">
    <text evidence="6">Required for the induction the katG gene for catalase. Involved in the response to hydrogen peroxide.</text>
</comment>
<dbReference type="PANTHER" id="PTHR30579:SF7">
    <property type="entry name" value="HTH-TYPE TRANSCRIPTIONAL REGULATOR LRHA-RELATED"/>
    <property type="match status" value="1"/>
</dbReference>
<proteinExistence type="inferred from homology"/>
<dbReference type="PANTHER" id="PTHR30579">
    <property type="entry name" value="TRANSCRIPTIONAL REGULATOR"/>
    <property type="match status" value="1"/>
</dbReference>
<protein>
    <recommendedName>
        <fullName evidence="5">Probable hydrogen peroxide-inducible genes activator</fullName>
    </recommendedName>
</protein>
<feature type="domain" description="HTH lysR-type" evidence="7">
    <location>
        <begin position="21"/>
        <end position="78"/>
    </location>
</feature>
<dbReference type="InterPro" id="IPR050176">
    <property type="entry name" value="LTTR"/>
</dbReference>
<dbReference type="InterPro" id="IPR036388">
    <property type="entry name" value="WH-like_DNA-bd_sf"/>
</dbReference>
<keyword evidence="3" id="KW-0238">DNA-binding</keyword>
<dbReference type="Gene3D" id="1.10.10.10">
    <property type="entry name" value="Winged helix-like DNA-binding domain superfamily/Winged helix DNA-binding domain"/>
    <property type="match status" value="1"/>
</dbReference>
<dbReference type="FunFam" id="1.10.10.10:FF:000001">
    <property type="entry name" value="LysR family transcriptional regulator"/>
    <property type="match status" value="1"/>
</dbReference>
<dbReference type="EMBL" id="AP022614">
    <property type="protein sequence ID" value="BBZ46694.1"/>
    <property type="molecule type" value="Genomic_DNA"/>
</dbReference>
<organism evidence="8 9">
    <name type="scientific">Mycobacterium parmense</name>
    <dbReference type="NCBI Taxonomy" id="185642"/>
    <lineage>
        <taxon>Bacteria</taxon>
        <taxon>Bacillati</taxon>
        <taxon>Actinomycetota</taxon>
        <taxon>Actinomycetes</taxon>
        <taxon>Mycobacteriales</taxon>
        <taxon>Mycobacteriaceae</taxon>
        <taxon>Mycobacterium</taxon>
        <taxon>Mycobacterium simiae complex</taxon>
    </lineage>
</organism>
<dbReference type="PROSITE" id="PS50931">
    <property type="entry name" value="HTH_LYSR"/>
    <property type="match status" value="1"/>
</dbReference>